<evidence type="ECO:0000313" key="4">
    <source>
        <dbReference type="Proteomes" id="UP000271291"/>
    </source>
</evidence>
<feature type="domain" description="Alpha/beta hydrolase fold-3" evidence="1">
    <location>
        <begin position="11"/>
        <end position="85"/>
    </location>
</feature>
<dbReference type="GO" id="GO:0016787">
    <property type="term" value="F:hydrolase activity"/>
    <property type="evidence" value="ECO:0007669"/>
    <property type="project" value="InterPro"/>
</dbReference>
<reference evidence="2 4" key="2">
    <citation type="submission" date="2018-12" db="EMBL/GenBank/DDBJ databases">
        <title>Streptomyces griseoviridis F1-27 complete genome.</title>
        <authorList>
            <person name="Mariita R.M."/>
            <person name="Sello J.K."/>
        </authorList>
    </citation>
    <scope>NUCLEOTIDE SEQUENCE [LARGE SCALE GENOMIC DNA]</scope>
    <source>
        <strain evidence="2 4">F1-27</strain>
    </source>
</reference>
<evidence type="ECO:0000313" key="2">
    <source>
        <dbReference type="EMBL" id="AZS82882.1"/>
    </source>
</evidence>
<accession>A0A3S9Z556</accession>
<dbReference type="KEGG" id="sgd:ELQ87_00130"/>
<keyword evidence="5" id="KW-1185">Reference proteome</keyword>
<dbReference type="InterPro" id="IPR029058">
    <property type="entry name" value="AB_hydrolase_fold"/>
</dbReference>
<dbReference type="EMBL" id="CP029078">
    <property type="protein sequence ID" value="QCN90266.1"/>
    <property type="molecule type" value="Genomic_DNA"/>
</dbReference>
<dbReference type="Pfam" id="PF07859">
    <property type="entry name" value="Abhydrolase_3"/>
    <property type="match status" value="1"/>
</dbReference>
<gene>
    <name evidence="3" type="ORF">DDJ31_39230</name>
    <name evidence="2" type="ORF">ELQ87_00130</name>
</gene>
<protein>
    <recommendedName>
        <fullName evidence="1">Alpha/beta hydrolase fold-3 domain-containing protein</fullName>
    </recommendedName>
</protein>
<dbReference type="Proteomes" id="UP000501753">
    <property type="component" value="Chromosome"/>
</dbReference>
<sequence>MTMARPALDPELRELLADMALMSRPSPEAVSPELAEDLSALPAAYIDTGFEEVFRGEDTDYATRSWAAGGQSELHVWAGRFHGFEALHPQAHLSTTARRTRTY</sequence>
<reference evidence="3 5" key="1">
    <citation type="submission" date="2018-04" db="EMBL/GenBank/DDBJ databases">
        <title>Complete genome sequences of Streptomyces griseoviridis K61 and characterization of antagonistic properties of biological control agents.</title>
        <authorList>
            <person name="Mariita R.M."/>
            <person name="Sello J.K."/>
        </authorList>
    </citation>
    <scope>NUCLEOTIDE SEQUENCE [LARGE SCALE GENOMIC DNA]</scope>
    <source>
        <strain evidence="3 5">K61</strain>
    </source>
</reference>
<dbReference type="AlphaFoldDB" id="A0A3S9Z556"/>
<dbReference type="Gene3D" id="3.40.50.1820">
    <property type="entry name" value="alpha/beta hydrolase"/>
    <property type="match status" value="1"/>
</dbReference>
<dbReference type="InterPro" id="IPR013094">
    <property type="entry name" value="AB_hydrolase_3"/>
</dbReference>
<dbReference type="OrthoDB" id="128186at2"/>
<evidence type="ECO:0000313" key="3">
    <source>
        <dbReference type="EMBL" id="QCN90266.1"/>
    </source>
</evidence>
<dbReference type="EMBL" id="CP034687">
    <property type="protein sequence ID" value="AZS82882.1"/>
    <property type="molecule type" value="Genomic_DNA"/>
</dbReference>
<dbReference type="Proteomes" id="UP000271291">
    <property type="component" value="Chromosome"/>
</dbReference>
<dbReference type="SUPFAM" id="SSF53474">
    <property type="entry name" value="alpha/beta-Hydrolases"/>
    <property type="match status" value="1"/>
</dbReference>
<evidence type="ECO:0000313" key="5">
    <source>
        <dbReference type="Proteomes" id="UP000501753"/>
    </source>
</evidence>
<name>A0A3S9Z556_STRGD</name>
<evidence type="ECO:0000259" key="1">
    <source>
        <dbReference type="Pfam" id="PF07859"/>
    </source>
</evidence>
<organism evidence="2 4">
    <name type="scientific">Streptomyces griseoviridis</name>
    <dbReference type="NCBI Taxonomy" id="45398"/>
    <lineage>
        <taxon>Bacteria</taxon>
        <taxon>Bacillati</taxon>
        <taxon>Actinomycetota</taxon>
        <taxon>Actinomycetes</taxon>
        <taxon>Kitasatosporales</taxon>
        <taxon>Streptomycetaceae</taxon>
        <taxon>Streptomyces</taxon>
    </lineage>
</organism>
<proteinExistence type="predicted"/>